<organism evidence="1 2">
    <name type="scientific">Cryomyces antarcticus</name>
    <dbReference type="NCBI Taxonomy" id="329879"/>
    <lineage>
        <taxon>Eukaryota</taxon>
        <taxon>Fungi</taxon>
        <taxon>Dikarya</taxon>
        <taxon>Ascomycota</taxon>
        <taxon>Pezizomycotina</taxon>
        <taxon>Dothideomycetes</taxon>
        <taxon>Dothideomycetes incertae sedis</taxon>
        <taxon>Cryomyces</taxon>
    </lineage>
</organism>
<evidence type="ECO:0000313" key="2">
    <source>
        <dbReference type="Proteomes" id="UP001357485"/>
    </source>
</evidence>
<accession>A0ABR0LS63</accession>
<dbReference type="Proteomes" id="UP001357485">
    <property type="component" value="Unassembled WGS sequence"/>
</dbReference>
<reference evidence="1 2" key="1">
    <citation type="submission" date="2023-08" db="EMBL/GenBank/DDBJ databases">
        <title>Black Yeasts Isolated from many extreme environments.</title>
        <authorList>
            <person name="Coleine C."/>
            <person name="Stajich J.E."/>
            <person name="Selbmann L."/>
        </authorList>
    </citation>
    <scope>NUCLEOTIDE SEQUENCE [LARGE SCALE GENOMIC DNA]</scope>
    <source>
        <strain evidence="1 2">CCFEE 536</strain>
    </source>
</reference>
<name>A0ABR0LS63_9PEZI</name>
<evidence type="ECO:0000313" key="1">
    <source>
        <dbReference type="EMBL" id="KAK5239538.1"/>
    </source>
</evidence>
<feature type="non-terminal residue" evidence="1">
    <location>
        <position position="1"/>
    </location>
</feature>
<feature type="non-terminal residue" evidence="1">
    <location>
        <position position="84"/>
    </location>
</feature>
<sequence>RQQLLRTSRWAVRRRRSSISALTTRRTLYLPGLRLPSPLRAYLYSMICLRSQNNLWRRPKMALRWNRYSQKMRSASCSSQSNIT</sequence>
<protein>
    <submittedName>
        <fullName evidence="1">Uncharacterized protein</fullName>
    </submittedName>
</protein>
<keyword evidence="2" id="KW-1185">Reference proteome</keyword>
<gene>
    <name evidence="1" type="ORF">LTR16_011796</name>
</gene>
<comment type="caution">
    <text evidence="1">The sequence shown here is derived from an EMBL/GenBank/DDBJ whole genome shotgun (WGS) entry which is preliminary data.</text>
</comment>
<proteinExistence type="predicted"/>
<dbReference type="EMBL" id="JAVRRA010011996">
    <property type="protein sequence ID" value="KAK5239538.1"/>
    <property type="molecule type" value="Genomic_DNA"/>
</dbReference>